<dbReference type="PANTHER" id="PTHR43692">
    <property type="entry name" value="UDP-N-ACETYLMURAMOYLALANINE--D-GLUTAMATE LIGASE"/>
    <property type="match status" value="1"/>
</dbReference>
<dbReference type="GO" id="GO:0008764">
    <property type="term" value="F:UDP-N-acetylmuramoylalanine-D-glutamate ligase activity"/>
    <property type="evidence" value="ECO:0007669"/>
    <property type="project" value="UniProtKB-UniRule"/>
</dbReference>
<keyword evidence="7 8" id="KW-0132">Cell division</keyword>
<dbReference type="HOGENOM" id="CLU_032540_1_0_4"/>
<evidence type="ECO:0000259" key="10">
    <source>
        <dbReference type="Pfam" id="PF08245"/>
    </source>
</evidence>
<comment type="similarity">
    <text evidence="7">Belongs to the MurCDEF family.</text>
</comment>
<dbReference type="UniPathway" id="UPA00219"/>
<keyword evidence="4 7" id="KW-0436">Ligase</keyword>
<dbReference type="AlphaFoldDB" id="D5CP25"/>
<dbReference type="InterPro" id="IPR036615">
    <property type="entry name" value="Mur_ligase_C_dom_sf"/>
</dbReference>
<dbReference type="GO" id="GO:0005737">
    <property type="term" value="C:cytoplasm"/>
    <property type="evidence" value="ECO:0007669"/>
    <property type="project" value="UniProtKB-SubCell"/>
</dbReference>
<feature type="domain" description="Mur ligase C-terminal" evidence="9">
    <location>
        <begin position="318"/>
        <end position="431"/>
    </location>
</feature>
<dbReference type="EMBL" id="CP001965">
    <property type="protein sequence ID" value="ADE12946.1"/>
    <property type="molecule type" value="Genomic_DNA"/>
</dbReference>
<dbReference type="GO" id="GO:0051301">
    <property type="term" value="P:cell division"/>
    <property type="evidence" value="ECO:0007669"/>
    <property type="project" value="UniProtKB-KW"/>
</dbReference>
<dbReference type="EC" id="6.3.2.9" evidence="7 8"/>
<evidence type="ECO:0000256" key="8">
    <source>
        <dbReference type="RuleBase" id="RU003664"/>
    </source>
</evidence>
<evidence type="ECO:0000259" key="9">
    <source>
        <dbReference type="Pfam" id="PF02875"/>
    </source>
</evidence>
<dbReference type="STRING" id="580332.Slit_2721"/>
<dbReference type="SUPFAM" id="SSF53623">
    <property type="entry name" value="MurD-like peptide ligases, catalytic domain"/>
    <property type="match status" value="1"/>
</dbReference>
<evidence type="ECO:0000256" key="5">
    <source>
        <dbReference type="ARBA" id="ARBA00022741"/>
    </source>
</evidence>
<dbReference type="NCBIfam" id="TIGR01087">
    <property type="entry name" value="murD"/>
    <property type="match status" value="1"/>
</dbReference>
<dbReference type="HAMAP" id="MF_00639">
    <property type="entry name" value="MurD"/>
    <property type="match status" value="1"/>
</dbReference>
<comment type="catalytic activity">
    <reaction evidence="7 8">
        <text>UDP-N-acetyl-alpha-D-muramoyl-L-alanine + D-glutamate + ATP = UDP-N-acetyl-alpha-D-muramoyl-L-alanyl-D-glutamate + ADP + phosphate + H(+)</text>
        <dbReference type="Rhea" id="RHEA:16429"/>
        <dbReference type="ChEBI" id="CHEBI:15378"/>
        <dbReference type="ChEBI" id="CHEBI:29986"/>
        <dbReference type="ChEBI" id="CHEBI:30616"/>
        <dbReference type="ChEBI" id="CHEBI:43474"/>
        <dbReference type="ChEBI" id="CHEBI:83898"/>
        <dbReference type="ChEBI" id="CHEBI:83900"/>
        <dbReference type="ChEBI" id="CHEBI:456216"/>
        <dbReference type="EC" id="6.3.2.9"/>
    </reaction>
</comment>
<dbReference type="RefSeq" id="WP_013030844.1">
    <property type="nucleotide sequence ID" value="NC_013959.1"/>
</dbReference>
<dbReference type="Pfam" id="PF08245">
    <property type="entry name" value="Mur_ligase_M"/>
    <property type="match status" value="1"/>
</dbReference>
<comment type="subcellular location">
    <subcellularLocation>
        <location evidence="1 7 8">Cytoplasm</location>
    </subcellularLocation>
</comment>
<organism evidence="11 12">
    <name type="scientific">Sideroxydans lithotrophicus (strain ES-1)</name>
    <dbReference type="NCBI Taxonomy" id="580332"/>
    <lineage>
        <taxon>Bacteria</taxon>
        <taxon>Pseudomonadati</taxon>
        <taxon>Pseudomonadota</taxon>
        <taxon>Betaproteobacteria</taxon>
        <taxon>Nitrosomonadales</taxon>
        <taxon>Gallionellaceae</taxon>
        <taxon>Sideroxydans</taxon>
    </lineage>
</organism>
<dbReference type="Gene3D" id="3.90.190.20">
    <property type="entry name" value="Mur ligase, C-terminal domain"/>
    <property type="match status" value="1"/>
</dbReference>
<feature type="domain" description="Mur ligase central" evidence="10">
    <location>
        <begin position="120"/>
        <end position="295"/>
    </location>
</feature>
<comment type="pathway">
    <text evidence="2 7 8">Cell wall biogenesis; peptidoglycan biosynthesis.</text>
</comment>
<sequence length="464" mass="49288">MTSLRDKSVLVLGLGETGLSLARYLSAQGARVRVADSREAPPGAATLHEELPQTELHRGPFRDQLLQGIDRIVISPGVPVAEPLVQRAIARGIAVEGDIELLAQQLATNDYRRNTKVIAITGANGKTTVTSMVGAMCAAAGLDVQVAGNISPAVLDALRARDHQPQVWVLELSSFQLETTYTLDADAAVVLNVTEDHLDRYDSMDSYAAAKARIFIGNGVQVVNRDDVRSAAMRLEGRKQTSFGLTPPASDEDWGITREGAATWLMQGAQKILRADELQVTGMHNVANALAALALCRALGLPIVPLCEALRAFRGLPHRVEKVAEVGGITYYDDSKGTNVGATEAALKGLGKPAVVILGGDGKGQDFSPLKAAVAQHARAVVLIGRDAPLIERALQGCGKPVLEAHDMDEAVSMAAANAQTGDAVLMSPACASFDMYRNYLHRAEVFVAAVEKLKTEAPCSARH</sequence>
<evidence type="ECO:0000256" key="2">
    <source>
        <dbReference type="ARBA" id="ARBA00004752"/>
    </source>
</evidence>
<dbReference type="OrthoDB" id="9809796at2"/>
<evidence type="ECO:0000256" key="4">
    <source>
        <dbReference type="ARBA" id="ARBA00022598"/>
    </source>
</evidence>
<dbReference type="InterPro" id="IPR005762">
    <property type="entry name" value="MurD"/>
</dbReference>
<dbReference type="Gene3D" id="3.40.50.720">
    <property type="entry name" value="NAD(P)-binding Rossmann-like Domain"/>
    <property type="match status" value="1"/>
</dbReference>
<dbReference type="GO" id="GO:0071555">
    <property type="term" value="P:cell wall organization"/>
    <property type="evidence" value="ECO:0007669"/>
    <property type="project" value="UniProtKB-KW"/>
</dbReference>
<evidence type="ECO:0000256" key="3">
    <source>
        <dbReference type="ARBA" id="ARBA00022490"/>
    </source>
</evidence>
<evidence type="ECO:0000256" key="6">
    <source>
        <dbReference type="ARBA" id="ARBA00022840"/>
    </source>
</evidence>
<keyword evidence="5 7" id="KW-0547">Nucleotide-binding</keyword>
<protein>
    <recommendedName>
        <fullName evidence="7 8">UDP-N-acetylmuramoylalanine--D-glutamate ligase</fullName>
        <ecNumber evidence="7 8">6.3.2.9</ecNumber>
    </recommendedName>
    <alternativeName>
        <fullName evidence="7">D-glutamic acid-adding enzyme</fullName>
    </alternativeName>
    <alternativeName>
        <fullName evidence="7">UDP-N-acetylmuramoyl-L-alanyl-D-glutamate synthetase</fullName>
    </alternativeName>
</protein>
<keyword evidence="7 8" id="KW-0573">Peptidoglycan synthesis</keyword>
<dbReference type="GO" id="GO:0008360">
    <property type="term" value="P:regulation of cell shape"/>
    <property type="evidence" value="ECO:0007669"/>
    <property type="project" value="UniProtKB-KW"/>
</dbReference>
<dbReference type="SUPFAM" id="SSF51984">
    <property type="entry name" value="MurCD N-terminal domain"/>
    <property type="match status" value="1"/>
</dbReference>
<dbReference type="eggNOG" id="COG0771">
    <property type="taxonomic scope" value="Bacteria"/>
</dbReference>
<evidence type="ECO:0000313" key="12">
    <source>
        <dbReference type="Proteomes" id="UP000001625"/>
    </source>
</evidence>
<keyword evidence="6 7" id="KW-0067">ATP-binding</keyword>
<reference evidence="11 12" key="1">
    <citation type="submission" date="2010-03" db="EMBL/GenBank/DDBJ databases">
        <title>Complete sequence of Sideroxydans lithotrophicus ES-1.</title>
        <authorList>
            <consortium name="US DOE Joint Genome Institute"/>
            <person name="Lucas S."/>
            <person name="Copeland A."/>
            <person name="Lapidus A."/>
            <person name="Cheng J.-F."/>
            <person name="Bruce D."/>
            <person name="Goodwin L."/>
            <person name="Pitluck S."/>
            <person name="Munk A.C."/>
            <person name="Detter J.C."/>
            <person name="Han C."/>
            <person name="Tapia R."/>
            <person name="Larimer F."/>
            <person name="Land M."/>
            <person name="Hauser L."/>
            <person name="Kyrpides N."/>
            <person name="Ivanova N."/>
            <person name="Emerson D."/>
            <person name="Woyke T."/>
        </authorList>
    </citation>
    <scope>NUCLEOTIDE SEQUENCE [LARGE SCALE GENOMIC DNA]</scope>
    <source>
        <strain evidence="11 12">ES-1</strain>
    </source>
</reference>
<gene>
    <name evidence="7" type="primary">murD</name>
    <name evidence="11" type="ordered locus">Slit_2721</name>
</gene>
<evidence type="ECO:0000256" key="1">
    <source>
        <dbReference type="ARBA" id="ARBA00004496"/>
    </source>
</evidence>
<name>D5CP25_SIDLE</name>
<evidence type="ECO:0000256" key="7">
    <source>
        <dbReference type="HAMAP-Rule" id="MF_00639"/>
    </source>
</evidence>
<dbReference type="GO" id="GO:0009252">
    <property type="term" value="P:peptidoglycan biosynthetic process"/>
    <property type="evidence" value="ECO:0007669"/>
    <property type="project" value="UniProtKB-UniRule"/>
</dbReference>
<dbReference type="GO" id="GO:0005524">
    <property type="term" value="F:ATP binding"/>
    <property type="evidence" value="ECO:0007669"/>
    <property type="project" value="UniProtKB-UniRule"/>
</dbReference>
<keyword evidence="7 8" id="KW-0961">Cell wall biogenesis/degradation</keyword>
<dbReference type="InterPro" id="IPR013221">
    <property type="entry name" value="Mur_ligase_cen"/>
</dbReference>
<keyword evidence="7 8" id="KW-0131">Cell cycle</keyword>
<dbReference type="KEGG" id="slt:Slit_2721"/>
<dbReference type="Gene3D" id="3.40.1190.10">
    <property type="entry name" value="Mur-like, catalytic domain"/>
    <property type="match status" value="1"/>
</dbReference>
<dbReference type="SUPFAM" id="SSF53244">
    <property type="entry name" value="MurD-like peptide ligases, peptide-binding domain"/>
    <property type="match status" value="1"/>
</dbReference>
<dbReference type="InterPro" id="IPR036565">
    <property type="entry name" value="Mur-like_cat_sf"/>
</dbReference>
<keyword evidence="3 7" id="KW-0963">Cytoplasm</keyword>
<dbReference type="PANTHER" id="PTHR43692:SF1">
    <property type="entry name" value="UDP-N-ACETYLMURAMOYLALANINE--D-GLUTAMATE LIGASE"/>
    <property type="match status" value="1"/>
</dbReference>
<dbReference type="Pfam" id="PF02875">
    <property type="entry name" value="Mur_ligase_C"/>
    <property type="match status" value="1"/>
</dbReference>
<proteinExistence type="inferred from homology"/>
<dbReference type="Pfam" id="PF21799">
    <property type="entry name" value="MurD-like_N"/>
    <property type="match status" value="1"/>
</dbReference>
<accession>D5CP25</accession>
<keyword evidence="12" id="KW-1185">Reference proteome</keyword>
<dbReference type="InterPro" id="IPR004101">
    <property type="entry name" value="Mur_ligase_C"/>
</dbReference>
<keyword evidence="7 8" id="KW-0133">Cell shape</keyword>
<evidence type="ECO:0000313" key="11">
    <source>
        <dbReference type="EMBL" id="ADE12946.1"/>
    </source>
</evidence>
<feature type="binding site" evidence="7">
    <location>
        <begin position="122"/>
        <end position="128"/>
    </location>
    <ligand>
        <name>ATP</name>
        <dbReference type="ChEBI" id="CHEBI:30616"/>
    </ligand>
</feature>
<comment type="function">
    <text evidence="7 8">Cell wall formation. Catalyzes the addition of glutamate to the nucleotide precursor UDP-N-acetylmuramoyl-L-alanine (UMA).</text>
</comment>
<dbReference type="Proteomes" id="UP000001625">
    <property type="component" value="Chromosome"/>
</dbReference>